<dbReference type="Proteomes" id="UP000029981">
    <property type="component" value="Chromosome 6"/>
</dbReference>
<protein>
    <submittedName>
        <fullName evidence="1">Uncharacterized protein</fullName>
    </submittedName>
</protein>
<name>A0A0A0KE02_CUCSA</name>
<dbReference type="EMBL" id="CM002927">
    <property type="protein sequence ID" value="KGN47930.1"/>
    <property type="molecule type" value="Genomic_DNA"/>
</dbReference>
<reference evidence="1 2" key="4">
    <citation type="journal article" date="2011" name="BMC Genomics">
        <title>RNA-Seq improves annotation of protein-coding genes in the cucumber genome.</title>
        <authorList>
            <person name="Li Z."/>
            <person name="Zhang Z."/>
            <person name="Yan P."/>
            <person name="Huang S."/>
            <person name="Fei Z."/>
            <person name="Lin K."/>
        </authorList>
    </citation>
    <scope>NUCLEOTIDE SEQUENCE [LARGE SCALE GENOMIC DNA]</scope>
    <source>
        <strain evidence="2">cv. 9930</strain>
    </source>
</reference>
<evidence type="ECO:0000313" key="1">
    <source>
        <dbReference type="EMBL" id="KGN47930.1"/>
    </source>
</evidence>
<reference evidence="1 2" key="3">
    <citation type="journal article" date="2010" name="BMC Genomics">
        <title>Transcriptome sequencing and comparative analysis of cucumber flowers with different sex types.</title>
        <authorList>
            <person name="Guo S."/>
            <person name="Zheng Y."/>
            <person name="Joung J.G."/>
            <person name="Liu S."/>
            <person name="Zhang Z."/>
            <person name="Crasta O.R."/>
            <person name="Sobral B.W."/>
            <person name="Xu Y."/>
            <person name="Huang S."/>
            <person name="Fei Z."/>
        </authorList>
    </citation>
    <scope>NUCLEOTIDE SEQUENCE [LARGE SCALE GENOMIC DNA]</scope>
    <source>
        <strain evidence="2">cv. 9930</strain>
    </source>
</reference>
<reference evidence="1 2" key="2">
    <citation type="journal article" date="2009" name="PLoS ONE">
        <title>An integrated genetic and cytogenetic map of the cucumber genome.</title>
        <authorList>
            <person name="Ren Y."/>
            <person name="Zhang Z."/>
            <person name="Liu J."/>
            <person name="Staub J.E."/>
            <person name="Han Y."/>
            <person name="Cheng Z."/>
            <person name="Li X."/>
            <person name="Lu J."/>
            <person name="Miao H."/>
            <person name="Kang H."/>
            <person name="Xie B."/>
            <person name="Gu X."/>
            <person name="Wang X."/>
            <person name="Du Y."/>
            <person name="Jin W."/>
            <person name="Huang S."/>
        </authorList>
    </citation>
    <scope>NUCLEOTIDE SEQUENCE [LARGE SCALE GENOMIC DNA]</scope>
    <source>
        <strain evidence="2">cv. 9930</strain>
    </source>
</reference>
<gene>
    <name evidence="1" type="ORF">Csa_6G416830</name>
</gene>
<dbReference type="Gramene" id="KGN47930">
    <property type="protein sequence ID" value="KGN47930"/>
    <property type="gene ID" value="Csa_6G416830"/>
</dbReference>
<proteinExistence type="predicted"/>
<accession>A0A0A0KE02</accession>
<organism evidence="1 2">
    <name type="scientific">Cucumis sativus</name>
    <name type="common">Cucumber</name>
    <dbReference type="NCBI Taxonomy" id="3659"/>
    <lineage>
        <taxon>Eukaryota</taxon>
        <taxon>Viridiplantae</taxon>
        <taxon>Streptophyta</taxon>
        <taxon>Embryophyta</taxon>
        <taxon>Tracheophyta</taxon>
        <taxon>Spermatophyta</taxon>
        <taxon>Magnoliopsida</taxon>
        <taxon>eudicotyledons</taxon>
        <taxon>Gunneridae</taxon>
        <taxon>Pentapetalae</taxon>
        <taxon>rosids</taxon>
        <taxon>fabids</taxon>
        <taxon>Cucurbitales</taxon>
        <taxon>Cucurbitaceae</taxon>
        <taxon>Benincaseae</taxon>
        <taxon>Cucumis</taxon>
    </lineage>
</organism>
<evidence type="ECO:0000313" key="2">
    <source>
        <dbReference type="Proteomes" id="UP000029981"/>
    </source>
</evidence>
<keyword evidence="2" id="KW-1185">Reference proteome</keyword>
<sequence length="97" mass="11104">MEKHPQYSPQSFNWRLNHVEQPLKSKIHRLLDVQSKMVGILASVAEIQRAIELLTQDKGKSTAAPVQAPNSNPLPLNPFGQIFFWVWKDNETLDLNL</sequence>
<dbReference type="AlphaFoldDB" id="A0A0A0KE02"/>
<reference evidence="1 2" key="1">
    <citation type="journal article" date="2009" name="Nat. Genet.">
        <title>The genome of the cucumber, Cucumis sativus L.</title>
        <authorList>
            <person name="Huang S."/>
            <person name="Li R."/>
            <person name="Zhang Z."/>
            <person name="Li L."/>
            <person name="Gu X."/>
            <person name="Fan W."/>
            <person name="Lucas W.J."/>
            <person name="Wang X."/>
            <person name="Xie B."/>
            <person name="Ni P."/>
            <person name="Ren Y."/>
            <person name="Zhu H."/>
            <person name="Li J."/>
            <person name="Lin K."/>
            <person name="Jin W."/>
            <person name="Fei Z."/>
            <person name="Li G."/>
            <person name="Staub J."/>
            <person name="Kilian A."/>
            <person name="van der Vossen E.A."/>
            <person name="Wu Y."/>
            <person name="Guo J."/>
            <person name="He J."/>
            <person name="Jia Z."/>
            <person name="Ren Y."/>
            <person name="Tian G."/>
            <person name="Lu Y."/>
            <person name="Ruan J."/>
            <person name="Qian W."/>
            <person name="Wang M."/>
            <person name="Huang Q."/>
            <person name="Li B."/>
            <person name="Xuan Z."/>
            <person name="Cao J."/>
            <person name="Asan"/>
            <person name="Wu Z."/>
            <person name="Zhang J."/>
            <person name="Cai Q."/>
            <person name="Bai Y."/>
            <person name="Zhao B."/>
            <person name="Han Y."/>
            <person name="Li Y."/>
            <person name="Li X."/>
            <person name="Wang S."/>
            <person name="Shi Q."/>
            <person name="Liu S."/>
            <person name="Cho W.K."/>
            <person name="Kim J.Y."/>
            <person name="Xu Y."/>
            <person name="Heller-Uszynska K."/>
            <person name="Miao H."/>
            <person name="Cheng Z."/>
            <person name="Zhang S."/>
            <person name="Wu J."/>
            <person name="Yang Y."/>
            <person name="Kang H."/>
            <person name="Li M."/>
            <person name="Liang H."/>
            <person name="Ren X."/>
            <person name="Shi Z."/>
            <person name="Wen M."/>
            <person name="Jian M."/>
            <person name="Yang H."/>
            <person name="Zhang G."/>
            <person name="Yang Z."/>
            <person name="Chen R."/>
            <person name="Liu S."/>
            <person name="Li J."/>
            <person name="Ma L."/>
            <person name="Liu H."/>
            <person name="Zhou Y."/>
            <person name="Zhao J."/>
            <person name="Fang X."/>
            <person name="Li G."/>
            <person name="Fang L."/>
            <person name="Li Y."/>
            <person name="Liu D."/>
            <person name="Zheng H."/>
            <person name="Zhang Y."/>
            <person name="Qin N."/>
            <person name="Li Z."/>
            <person name="Yang G."/>
            <person name="Yang S."/>
            <person name="Bolund L."/>
            <person name="Kristiansen K."/>
            <person name="Zheng H."/>
            <person name="Li S."/>
            <person name="Zhang X."/>
            <person name="Yang H."/>
            <person name="Wang J."/>
            <person name="Sun R."/>
            <person name="Zhang B."/>
            <person name="Jiang S."/>
            <person name="Wang J."/>
            <person name="Du Y."/>
            <person name="Li S."/>
        </authorList>
    </citation>
    <scope>NUCLEOTIDE SEQUENCE [LARGE SCALE GENOMIC DNA]</scope>
    <source>
        <strain evidence="2">cv. 9930</strain>
    </source>
</reference>